<evidence type="ECO:0000256" key="1">
    <source>
        <dbReference type="SAM" id="MobiDB-lite"/>
    </source>
</evidence>
<proteinExistence type="predicted"/>
<name>A0ABU2BHH6_9MICC</name>
<organism evidence="2 3">
    <name type="scientific">Paeniglutamicibacter sulfureus</name>
    <dbReference type="NCBI Taxonomy" id="43666"/>
    <lineage>
        <taxon>Bacteria</taxon>
        <taxon>Bacillati</taxon>
        <taxon>Actinomycetota</taxon>
        <taxon>Actinomycetes</taxon>
        <taxon>Micrococcales</taxon>
        <taxon>Micrococcaceae</taxon>
        <taxon>Paeniglutamicibacter</taxon>
    </lineage>
</organism>
<evidence type="ECO:0000313" key="3">
    <source>
        <dbReference type="Proteomes" id="UP001183817"/>
    </source>
</evidence>
<reference evidence="2 3" key="1">
    <citation type="submission" date="2023-07" db="EMBL/GenBank/DDBJ databases">
        <title>Sequencing the genomes of 1000 actinobacteria strains.</title>
        <authorList>
            <person name="Klenk H.-P."/>
        </authorList>
    </citation>
    <scope>NUCLEOTIDE SEQUENCE [LARGE SCALE GENOMIC DNA]</scope>
    <source>
        <strain evidence="2 3">DSM 20167</strain>
    </source>
</reference>
<comment type="caution">
    <text evidence="2">The sequence shown here is derived from an EMBL/GenBank/DDBJ whole genome shotgun (WGS) entry which is preliminary data.</text>
</comment>
<accession>A0ABU2BHH6</accession>
<keyword evidence="3" id="KW-1185">Reference proteome</keyword>
<dbReference type="Proteomes" id="UP001183817">
    <property type="component" value="Unassembled WGS sequence"/>
</dbReference>
<dbReference type="RefSeq" id="WP_310289787.1">
    <property type="nucleotide sequence ID" value="NZ_BAAAWO010000001.1"/>
</dbReference>
<evidence type="ECO:0000313" key="2">
    <source>
        <dbReference type="EMBL" id="MDR7358103.1"/>
    </source>
</evidence>
<gene>
    <name evidence="2" type="ORF">J2S64_001794</name>
</gene>
<protein>
    <submittedName>
        <fullName evidence="2">Uncharacterized protein</fullName>
    </submittedName>
</protein>
<feature type="region of interest" description="Disordered" evidence="1">
    <location>
        <begin position="48"/>
        <end position="67"/>
    </location>
</feature>
<dbReference type="EMBL" id="JAVDYI010000001">
    <property type="protein sequence ID" value="MDR7358103.1"/>
    <property type="molecule type" value="Genomic_DNA"/>
</dbReference>
<sequence>MTLTTHATARLPLDAPSGQLLDPVLRDQEFAARDDVLSCKRNGLGMSAAENDATHATEDLAPLGDGH</sequence>